<feature type="region of interest" description="Disordered" evidence="1">
    <location>
        <begin position="132"/>
        <end position="182"/>
    </location>
</feature>
<accession>A0A835W317</accession>
<keyword evidence="3" id="KW-1185">Reference proteome</keyword>
<evidence type="ECO:0008006" key="4">
    <source>
        <dbReference type="Google" id="ProtNLM"/>
    </source>
</evidence>
<feature type="region of interest" description="Disordered" evidence="1">
    <location>
        <begin position="28"/>
        <end position="62"/>
    </location>
</feature>
<feature type="compositionally biased region" description="Gly residues" evidence="1">
    <location>
        <begin position="159"/>
        <end position="169"/>
    </location>
</feature>
<gene>
    <name evidence="2" type="ORF">HXX76_006120</name>
</gene>
<dbReference type="EMBL" id="JAEHOC010000011">
    <property type="protein sequence ID" value="KAG2437470.1"/>
    <property type="molecule type" value="Genomic_DNA"/>
</dbReference>
<proteinExistence type="predicted"/>
<reference evidence="2" key="1">
    <citation type="journal article" date="2020" name="bioRxiv">
        <title>Comparative genomics of Chlamydomonas.</title>
        <authorList>
            <person name="Craig R.J."/>
            <person name="Hasan A.R."/>
            <person name="Ness R.W."/>
            <person name="Keightley P.D."/>
        </authorList>
    </citation>
    <scope>NUCLEOTIDE SEQUENCE</scope>
    <source>
        <strain evidence="2">SAG 7.73</strain>
    </source>
</reference>
<evidence type="ECO:0000313" key="2">
    <source>
        <dbReference type="EMBL" id="KAG2437470.1"/>
    </source>
</evidence>
<dbReference type="Proteomes" id="UP000650467">
    <property type="component" value="Unassembled WGS sequence"/>
</dbReference>
<evidence type="ECO:0000313" key="3">
    <source>
        <dbReference type="Proteomes" id="UP000650467"/>
    </source>
</evidence>
<name>A0A835W317_CHLIN</name>
<dbReference type="AlphaFoldDB" id="A0A835W317"/>
<organism evidence="2 3">
    <name type="scientific">Chlamydomonas incerta</name>
    <dbReference type="NCBI Taxonomy" id="51695"/>
    <lineage>
        <taxon>Eukaryota</taxon>
        <taxon>Viridiplantae</taxon>
        <taxon>Chlorophyta</taxon>
        <taxon>core chlorophytes</taxon>
        <taxon>Chlorophyceae</taxon>
        <taxon>CS clade</taxon>
        <taxon>Chlamydomonadales</taxon>
        <taxon>Chlamydomonadaceae</taxon>
        <taxon>Chlamydomonas</taxon>
    </lineage>
</organism>
<comment type="caution">
    <text evidence="2">The sequence shown here is derived from an EMBL/GenBank/DDBJ whole genome shotgun (WGS) entry which is preliminary data.</text>
</comment>
<protein>
    <recommendedName>
        <fullName evidence="4">WW domain-containing protein</fullName>
    </recommendedName>
</protein>
<dbReference type="OrthoDB" id="195748at2759"/>
<sequence>MLARGLLLHRQSQLSLLVSRCAFRELSQGASTSGSDPAKPPASSQPDEDEPSTSAAAVGWLRGPEHNKPRKLLFDEWEEVRDPATGDVAWRSILTGEKTVAGVPKPDTWTEVVDKKTGLLYYWCRRTGETTAFGEPKPGPYGRKAQLDPEELEEASGQGSRGSRGGAGSGTARADRESGGGPSLMRLVTNPLVLGVSALALAGIAYENVFK</sequence>
<evidence type="ECO:0000256" key="1">
    <source>
        <dbReference type="SAM" id="MobiDB-lite"/>
    </source>
</evidence>